<dbReference type="Proteomes" id="UP000237438">
    <property type="component" value="Unassembled WGS sequence"/>
</dbReference>
<keyword evidence="3" id="KW-1185">Reference proteome</keyword>
<evidence type="ECO:0000313" key="2">
    <source>
        <dbReference type="EMBL" id="POS87631.1"/>
    </source>
</evidence>
<evidence type="ECO:0000313" key="3">
    <source>
        <dbReference type="Proteomes" id="UP000237438"/>
    </source>
</evidence>
<proteinExistence type="predicted"/>
<feature type="region of interest" description="Disordered" evidence="1">
    <location>
        <begin position="18"/>
        <end position="50"/>
    </location>
</feature>
<comment type="caution">
    <text evidence="2">The sequence shown here is derived from an EMBL/GenBank/DDBJ whole genome shotgun (WGS) entry which is preliminary data.</text>
</comment>
<name>A0A2S4Q023_9PEZI</name>
<dbReference type="AlphaFoldDB" id="A0A2S4Q023"/>
<dbReference type="STRING" id="225359.A0A2S4Q023"/>
<dbReference type="OrthoDB" id="3596908at2759"/>
<sequence>MPLSERIRNVLTMSQLNPAAFSDADDSSDSSPASSPVKCRDRTLTANSSSSTSSIIQAPVLCLKKTFSDLRGAVKRRREERYRDAVATWAQADEREWEYPSWGGAAKKSRKYSREHRDLLRSWCWEKSHQRTSFECRSHYSSMYSISPGTSPNSSFYQSHVSYETSSEAAGRLESTYKPSSRQERTGTVYGI</sequence>
<reference evidence="2 3" key="1">
    <citation type="submission" date="2017-10" db="EMBL/GenBank/DDBJ databases">
        <title>Development of genomic resources for the powdery mildew, Erysiphe pulchra.</title>
        <authorList>
            <person name="Wadl P.A."/>
            <person name="Mack B.M."/>
            <person name="Moore G."/>
            <person name="Beltz S.B."/>
        </authorList>
    </citation>
    <scope>NUCLEOTIDE SEQUENCE [LARGE SCALE GENOMIC DNA]</scope>
    <source>
        <strain evidence="2">Cflorida</strain>
    </source>
</reference>
<gene>
    <name evidence="2" type="ORF">EPUL_004967</name>
</gene>
<organism evidence="2 3">
    <name type="scientific">Erysiphe pulchra</name>
    <dbReference type="NCBI Taxonomy" id="225359"/>
    <lineage>
        <taxon>Eukaryota</taxon>
        <taxon>Fungi</taxon>
        <taxon>Dikarya</taxon>
        <taxon>Ascomycota</taxon>
        <taxon>Pezizomycotina</taxon>
        <taxon>Leotiomycetes</taxon>
        <taxon>Erysiphales</taxon>
        <taxon>Erysiphaceae</taxon>
        <taxon>Erysiphe</taxon>
    </lineage>
</organism>
<evidence type="ECO:0000256" key="1">
    <source>
        <dbReference type="SAM" id="MobiDB-lite"/>
    </source>
</evidence>
<feature type="region of interest" description="Disordered" evidence="1">
    <location>
        <begin position="167"/>
        <end position="192"/>
    </location>
</feature>
<accession>A0A2S4Q023</accession>
<dbReference type="EMBL" id="PEDP01000093">
    <property type="protein sequence ID" value="POS87631.1"/>
    <property type="molecule type" value="Genomic_DNA"/>
</dbReference>
<protein>
    <submittedName>
        <fullName evidence="2">Uncharacterized protein</fullName>
    </submittedName>
</protein>